<dbReference type="Gene3D" id="2.70.98.70">
    <property type="match status" value="1"/>
</dbReference>
<evidence type="ECO:0000259" key="5">
    <source>
        <dbReference type="Pfam" id="PF07940"/>
    </source>
</evidence>
<feature type="domain" description="Heparinase II/III-like C-terminal" evidence="5">
    <location>
        <begin position="371"/>
        <end position="565"/>
    </location>
</feature>
<organism evidence="6 7">
    <name type="scientific">Dankookia rubra</name>
    <dbReference type="NCBI Taxonomy" id="1442381"/>
    <lineage>
        <taxon>Bacteria</taxon>
        <taxon>Pseudomonadati</taxon>
        <taxon>Pseudomonadota</taxon>
        <taxon>Alphaproteobacteria</taxon>
        <taxon>Acetobacterales</taxon>
        <taxon>Roseomonadaceae</taxon>
        <taxon>Dankookia</taxon>
    </lineage>
</organism>
<dbReference type="Proteomes" id="UP000295096">
    <property type="component" value="Unassembled WGS sequence"/>
</dbReference>
<evidence type="ECO:0000256" key="1">
    <source>
        <dbReference type="ARBA" id="ARBA00004418"/>
    </source>
</evidence>
<gene>
    <name evidence="6" type="ORF">E2C06_23170</name>
</gene>
<proteinExistence type="predicted"/>
<reference evidence="6 7" key="1">
    <citation type="journal article" date="2016" name="J. Microbiol.">
        <title>Dankookia rubra gen. nov., sp. nov., an alphaproteobacterium isolated from sediment of a shallow stream.</title>
        <authorList>
            <person name="Kim W.H."/>
            <person name="Kim D.H."/>
            <person name="Kang K."/>
            <person name="Ahn T.Y."/>
        </authorList>
    </citation>
    <scope>NUCLEOTIDE SEQUENCE [LARGE SCALE GENOMIC DNA]</scope>
    <source>
        <strain evidence="6 7">JCM30602</strain>
    </source>
</reference>
<keyword evidence="2" id="KW-0732">Signal</keyword>
<dbReference type="Gene3D" id="1.50.10.100">
    <property type="entry name" value="Chondroitin AC/alginate lyase"/>
    <property type="match status" value="1"/>
</dbReference>
<dbReference type="SUPFAM" id="SSF48230">
    <property type="entry name" value="Chondroitin AC/alginate lyase"/>
    <property type="match status" value="1"/>
</dbReference>
<comment type="subcellular location">
    <subcellularLocation>
        <location evidence="1">Periplasm</location>
    </subcellularLocation>
</comment>
<dbReference type="OrthoDB" id="9763014at2"/>
<dbReference type="EMBL" id="SMSJ01000042">
    <property type="protein sequence ID" value="TDH60233.1"/>
    <property type="molecule type" value="Genomic_DNA"/>
</dbReference>
<comment type="caution">
    <text evidence="6">The sequence shown here is derived from an EMBL/GenBank/DDBJ whole genome shotgun (WGS) entry which is preliminary data.</text>
</comment>
<evidence type="ECO:0000313" key="7">
    <source>
        <dbReference type="Proteomes" id="UP000295096"/>
    </source>
</evidence>
<dbReference type="GO" id="GO:0042597">
    <property type="term" value="C:periplasmic space"/>
    <property type="evidence" value="ECO:0007669"/>
    <property type="project" value="UniProtKB-SubCell"/>
</dbReference>
<evidence type="ECO:0000313" key="6">
    <source>
        <dbReference type="EMBL" id="TDH60233.1"/>
    </source>
</evidence>
<keyword evidence="3" id="KW-0574">Periplasm</keyword>
<evidence type="ECO:0000256" key="3">
    <source>
        <dbReference type="ARBA" id="ARBA00022764"/>
    </source>
</evidence>
<keyword evidence="4" id="KW-0456">Lyase</keyword>
<evidence type="ECO:0000256" key="2">
    <source>
        <dbReference type="ARBA" id="ARBA00022729"/>
    </source>
</evidence>
<dbReference type="GO" id="GO:0016829">
    <property type="term" value="F:lyase activity"/>
    <property type="evidence" value="ECO:0007669"/>
    <property type="project" value="UniProtKB-KW"/>
</dbReference>
<protein>
    <submittedName>
        <fullName evidence="6">Heparinase</fullName>
    </submittedName>
</protein>
<dbReference type="Pfam" id="PF07940">
    <property type="entry name" value="Hepar_II_III_C"/>
    <property type="match status" value="1"/>
</dbReference>
<dbReference type="InterPro" id="IPR008929">
    <property type="entry name" value="Chondroitin_lyas"/>
</dbReference>
<accession>A0A4R5QBV6</accession>
<name>A0A4R5QBV6_9PROT</name>
<keyword evidence="7" id="KW-1185">Reference proteome</keyword>
<evidence type="ECO:0000256" key="4">
    <source>
        <dbReference type="ARBA" id="ARBA00023239"/>
    </source>
</evidence>
<sequence>MIRIFSLPRRGDAAARLGLRPVLLAAWHRGPGRVLARRRLQDAAVPPGPFLPAGGIAAPAVPGWHRDAVLARAAAAAPADWHGPFAAAPHALDLDLFAPGDVRPVWERNRWAELPLLAQAARLDPAAGHLARAEALLAGWAARNPAFRGPNWACGQEAALRALHLGLALALLGAERAPPPGARALLALHGRRIAATPAYALAQDNNHAVSEAAGLLACGLLLGEAGWTRRGAARLDAALLRLVAPDGSFAQVSTGYHRLLLDVLAVTEVLRRRLGGPLPAAADRAAAATRWLHRLAEPATGAMPRLGHQDGSAFADLALAGPDDARPSLERAARLFGGGSVGLAAEPGCAWLGLAPGRVLPPPPAAWVGEGLRGWHSGGARALLRTGPLRFRPGQADLLHLELWDGPLALLRDGGSGAYNPPPTEAWWHAHFTGTAAHNTIAFDGEDQMPRVTRFLFSHWPAMGVLPDGALLRDRRGRRHARRVRAEGRRWVVEDRIGGPFREAALRWRLAPGPWRARPDGVAGPAARLRVTADAPIQCALEPGWESPGYGEVRPAPVLVVRVRRPVTNLTTVIELPFSTLD</sequence>
<dbReference type="PANTHER" id="PTHR39210:SF1">
    <property type="entry name" value="HEPARIN-SULFATE LYASE"/>
    <property type="match status" value="1"/>
</dbReference>
<dbReference type="InterPro" id="IPR012480">
    <property type="entry name" value="Hepar_II_III_C"/>
</dbReference>
<dbReference type="PANTHER" id="PTHR39210">
    <property type="entry name" value="HEPARIN-SULFATE LYASE"/>
    <property type="match status" value="1"/>
</dbReference>
<dbReference type="AlphaFoldDB" id="A0A4R5QBV6"/>